<feature type="repeat" description="PPR" evidence="4">
    <location>
        <begin position="238"/>
        <end position="272"/>
    </location>
</feature>
<dbReference type="InterPro" id="IPR011990">
    <property type="entry name" value="TPR-like_helical_dom_sf"/>
</dbReference>
<dbReference type="Pfam" id="PF13041">
    <property type="entry name" value="PPR_2"/>
    <property type="match status" value="4"/>
</dbReference>
<organism evidence="6 7">
    <name type="scientific">Coptis chinensis</name>
    <dbReference type="NCBI Taxonomy" id="261450"/>
    <lineage>
        <taxon>Eukaryota</taxon>
        <taxon>Viridiplantae</taxon>
        <taxon>Streptophyta</taxon>
        <taxon>Embryophyta</taxon>
        <taxon>Tracheophyta</taxon>
        <taxon>Spermatophyta</taxon>
        <taxon>Magnoliopsida</taxon>
        <taxon>Ranunculales</taxon>
        <taxon>Ranunculaceae</taxon>
        <taxon>Coptidoideae</taxon>
        <taxon>Coptis</taxon>
    </lineage>
</organism>
<dbReference type="GO" id="GO:0008270">
    <property type="term" value="F:zinc ion binding"/>
    <property type="evidence" value="ECO:0007669"/>
    <property type="project" value="InterPro"/>
</dbReference>
<evidence type="ECO:0000256" key="1">
    <source>
        <dbReference type="ARBA" id="ARBA00006643"/>
    </source>
</evidence>
<dbReference type="OrthoDB" id="1882346at2759"/>
<feature type="repeat" description="PPR" evidence="4">
    <location>
        <begin position="5"/>
        <end position="35"/>
    </location>
</feature>
<comment type="caution">
    <text evidence="6">The sequence shown here is derived from an EMBL/GenBank/DDBJ whole genome shotgun (WGS) entry which is preliminary data.</text>
</comment>
<proteinExistence type="inferred from homology"/>
<dbReference type="NCBIfam" id="TIGR00756">
    <property type="entry name" value="PPR"/>
    <property type="match status" value="6"/>
</dbReference>
<dbReference type="GO" id="GO:0009451">
    <property type="term" value="P:RNA modification"/>
    <property type="evidence" value="ECO:0007669"/>
    <property type="project" value="InterPro"/>
</dbReference>
<feature type="repeat" description="PPR" evidence="4">
    <location>
        <begin position="336"/>
        <end position="370"/>
    </location>
</feature>
<evidence type="ECO:0000313" key="7">
    <source>
        <dbReference type="Proteomes" id="UP000631114"/>
    </source>
</evidence>
<dbReference type="InterPro" id="IPR046848">
    <property type="entry name" value="E_motif"/>
</dbReference>
<dbReference type="FunFam" id="1.25.40.10:FF:000488">
    <property type="entry name" value="Pentatricopeptide repeat-containing protein, mitochondrial"/>
    <property type="match status" value="1"/>
</dbReference>
<name>A0A835LTQ5_9MAGN</name>
<dbReference type="FunFam" id="1.25.40.10:FF:000196">
    <property type="entry name" value="Pentatricopeptide repeat-containing protein At4g14850"/>
    <property type="match status" value="1"/>
</dbReference>
<feature type="repeat" description="PPR" evidence="4">
    <location>
        <begin position="106"/>
        <end position="136"/>
    </location>
</feature>
<feature type="repeat" description="PPR" evidence="4">
    <location>
        <begin position="36"/>
        <end position="70"/>
    </location>
</feature>
<dbReference type="FunFam" id="1.25.40.10:FF:000227">
    <property type="entry name" value="Pentatricopeptide repeat-containing protein At3g13880"/>
    <property type="match status" value="1"/>
</dbReference>
<evidence type="ECO:0000259" key="5">
    <source>
        <dbReference type="Pfam" id="PF14432"/>
    </source>
</evidence>
<dbReference type="FunFam" id="1.25.40.10:FF:000031">
    <property type="entry name" value="Pentatricopeptide repeat-containing protein mitochondrial"/>
    <property type="match status" value="1"/>
</dbReference>
<sequence length="744" mass="83683">MPQKNMFSNNTLISGYVKSGNLLEARKLFDQTKERNAVTWTIIMGGYARSNQVSQVFQLFDGMRLGGIEPDHITFTTVLSVINDYDRVKQAVQVHGLVVKFGYGSTLVVCNTLVDCYCKCCCLDLARRVFNEMVERDCVTYNALITGCVKDGGSEDAVRLFLEMQCMGLKPSDFTFAAVLSAGVELWDLNLGQQIHCFVVKMNFSWNVFVSNALLDFYSKQDMIMDASKLFNEMPEVDGVSYNVIITGYAWKGQYKASLDLFKELQRTGFDRKQYPFASMLRVAATLPNLQMGKQIHTQAIVTSALSEVQVENSLIDMYAKCGSIEDAKMIFGNGNTVSWTAMISSYVQKGLHEEGLKLFSEMRRDGVSMDQATFACVLRSAGIVASLGFGKQLHAFIIRLGFISNVFAGSALLDFYANCGSIKDAIQTFNEMPDRNVVSWNAMIGAHARNGDGNATMRSFSEMVQSDFQPDSVTFLSILSACSHCGLVKEGLQYFKAMTHTYKVDPRREHYSCMIDLLGRGGWFDELENFMVQMPFEPDEVMWSSVLHSCKIHGNQELAQKSADRLFNMELRDAGPYVMMSNIFAAAGKWDDVGRVKKSMRERGVKKVPAHSWVEIKQKTHVFSSNDKMHPQMDAINRKLKELAKDLEKEGYKPDTSCYLHNVEDNIKVESLMYHSERLAIAYALISTPPGSPMVVMKNLRACADCHAAIKIISKIENREITVRDSSRFHHFRDGLCSCGDYW</sequence>
<dbReference type="Proteomes" id="UP000631114">
    <property type="component" value="Unassembled WGS sequence"/>
</dbReference>
<dbReference type="GO" id="GO:0003723">
    <property type="term" value="F:RNA binding"/>
    <property type="evidence" value="ECO:0007669"/>
    <property type="project" value="InterPro"/>
</dbReference>
<reference evidence="6 7" key="1">
    <citation type="submission" date="2020-10" db="EMBL/GenBank/DDBJ databases">
        <title>The Coptis chinensis genome and diversification of protoberbering-type alkaloids.</title>
        <authorList>
            <person name="Wang B."/>
            <person name="Shu S."/>
            <person name="Song C."/>
            <person name="Liu Y."/>
        </authorList>
    </citation>
    <scope>NUCLEOTIDE SEQUENCE [LARGE SCALE GENOMIC DNA]</scope>
    <source>
        <strain evidence="6">HL-2020</strain>
        <tissue evidence="6">Leaf</tissue>
    </source>
</reference>
<dbReference type="InterPro" id="IPR046960">
    <property type="entry name" value="PPR_At4g14850-like_plant"/>
</dbReference>
<dbReference type="Pfam" id="PF20431">
    <property type="entry name" value="E_motif"/>
    <property type="match status" value="1"/>
</dbReference>
<gene>
    <name evidence="6" type="ORF">IFM89_007673</name>
</gene>
<keyword evidence="7" id="KW-1185">Reference proteome</keyword>
<accession>A0A835LTQ5</accession>
<dbReference type="Pfam" id="PF01535">
    <property type="entry name" value="PPR"/>
    <property type="match status" value="5"/>
</dbReference>
<dbReference type="InterPro" id="IPR002885">
    <property type="entry name" value="PPR_rpt"/>
</dbReference>
<evidence type="ECO:0000256" key="3">
    <source>
        <dbReference type="ARBA" id="ARBA00022946"/>
    </source>
</evidence>
<feature type="repeat" description="PPR" evidence="4">
    <location>
        <begin position="137"/>
        <end position="171"/>
    </location>
</feature>
<evidence type="ECO:0000256" key="4">
    <source>
        <dbReference type="PROSITE-ProRule" id="PRU00708"/>
    </source>
</evidence>
<dbReference type="PANTHER" id="PTHR24015:SF1773">
    <property type="entry name" value="OS01G0101150 PROTEIN"/>
    <property type="match status" value="1"/>
</dbReference>
<dbReference type="Gene3D" id="1.25.40.10">
    <property type="entry name" value="Tetratricopeptide repeat domain"/>
    <property type="match status" value="6"/>
</dbReference>
<comment type="similarity">
    <text evidence="1">Belongs to the PPR family. PCMP-H subfamily.</text>
</comment>
<dbReference type="PROSITE" id="PS51375">
    <property type="entry name" value="PPR"/>
    <property type="match status" value="7"/>
</dbReference>
<dbReference type="InterPro" id="IPR032867">
    <property type="entry name" value="DYW_dom"/>
</dbReference>
<evidence type="ECO:0000256" key="2">
    <source>
        <dbReference type="ARBA" id="ARBA00022737"/>
    </source>
</evidence>
<feature type="domain" description="DYW" evidence="5">
    <location>
        <begin position="652"/>
        <end position="744"/>
    </location>
</feature>
<keyword evidence="3" id="KW-0809">Transit peptide</keyword>
<keyword evidence="2" id="KW-0677">Repeat</keyword>
<dbReference type="Pfam" id="PF14432">
    <property type="entry name" value="DYW_deaminase"/>
    <property type="match status" value="1"/>
</dbReference>
<dbReference type="PANTHER" id="PTHR24015">
    <property type="entry name" value="OS07G0578800 PROTEIN-RELATED"/>
    <property type="match status" value="1"/>
</dbReference>
<protein>
    <recommendedName>
        <fullName evidence="5">DYW domain-containing protein</fullName>
    </recommendedName>
</protein>
<dbReference type="EMBL" id="JADFTS010000005">
    <property type="protein sequence ID" value="KAF9604552.1"/>
    <property type="molecule type" value="Genomic_DNA"/>
</dbReference>
<evidence type="ECO:0000313" key="6">
    <source>
        <dbReference type="EMBL" id="KAF9604552.1"/>
    </source>
</evidence>
<dbReference type="AlphaFoldDB" id="A0A835LTQ5"/>
<dbReference type="FunFam" id="1.25.40.10:FF:001404">
    <property type="entry name" value="Putative pentatricopeptide repeat-containing protein"/>
    <property type="match status" value="1"/>
</dbReference>
<feature type="repeat" description="PPR" evidence="4">
    <location>
        <begin position="437"/>
        <end position="471"/>
    </location>
</feature>